<reference evidence="1" key="2">
    <citation type="submission" date="2023-05" db="EMBL/GenBank/DDBJ databases">
        <authorList>
            <person name="Fouks B."/>
        </authorList>
    </citation>
    <scope>NUCLEOTIDE SEQUENCE</scope>
    <source>
        <strain evidence="1">Stay&amp;Tobe</strain>
        <tissue evidence="1">Testes</tissue>
    </source>
</reference>
<name>A0AAD7ZQD0_DIPPU</name>
<feature type="non-terminal residue" evidence="1">
    <location>
        <position position="265"/>
    </location>
</feature>
<comment type="caution">
    <text evidence="1">The sequence shown here is derived from an EMBL/GenBank/DDBJ whole genome shotgun (WGS) entry which is preliminary data.</text>
</comment>
<evidence type="ECO:0000313" key="2">
    <source>
        <dbReference type="Proteomes" id="UP001233999"/>
    </source>
</evidence>
<protein>
    <submittedName>
        <fullName evidence="1">Uncharacterized protein</fullName>
    </submittedName>
</protein>
<dbReference type="AlphaFoldDB" id="A0AAD7ZQD0"/>
<gene>
    <name evidence="1" type="ORF">L9F63_021023</name>
</gene>
<accession>A0AAD7ZQD0</accession>
<organism evidence="1 2">
    <name type="scientific">Diploptera punctata</name>
    <name type="common">Pacific beetle cockroach</name>
    <dbReference type="NCBI Taxonomy" id="6984"/>
    <lineage>
        <taxon>Eukaryota</taxon>
        <taxon>Metazoa</taxon>
        <taxon>Ecdysozoa</taxon>
        <taxon>Arthropoda</taxon>
        <taxon>Hexapoda</taxon>
        <taxon>Insecta</taxon>
        <taxon>Pterygota</taxon>
        <taxon>Neoptera</taxon>
        <taxon>Polyneoptera</taxon>
        <taxon>Dictyoptera</taxon>
        <taxon>Blattodea</taxon>
        <taxon>Blaberoidea</taxon>
        <taxon>Blaberidae</taxon>
        <taxon>Diplopterinae</taxon>
        <taxon>Diploptera</taxon>
    </lineage>
</organism>
<keyword evidence="2" id="KW-1185">Reference proteome</keyword>
<evidence type="ECO:0000313" key="1">
    <source>
        <dbReference type="EMBL" id="KAJ9584632.1"/>
    </source>
</evidence>
<proteinExistence type="predicted"/>
<sequence length="265" mass="29545">MRLAYFAVPTIHANGTIVPSTPRPPSPISRLGISLSPERNINYKQNLLSKLSPERTLPSFQQDKVIRTYPKKTRSELSYVKDNKFNCKQNLLSMDMHRLSPERTISSFQRDKVTRTYNKKTKSSIKDRCGVKDHQPISSPGIVDCPVLTSFPKEPDETFLQDSCCVKDHHLVPSSEILCPVMTSCLKEPEDTTSQDSCGQMDQKEASSHETVVCPGITSIVKDPEDITSQDSCEVKDNEAMSSPEIVVCPGITSVVKEPEDITSQ</sequence>
<dbReference type="EMBL" id="JASPKZ010007382">
    <property type="protein sequence ID" value="KAJ9584632.1"/>
    <property type="molecule type" value="Genomic_DNA"/>
</dbReference>
<reference evidence="1" key="1">
    <citation type="journal article" date="2023" name="IScience">
        <title>Live-bearing cockroach genome reveals convergent evolutionary mechanisms linked to viviparity in insects and beyond.</title>
        <authorList>
            <person name="Fouks B."/>
            <person name="Harrison M.C."/>
            <person name="Mikhailova A.A."/>
            <person name="Marchal E."/>
            <person name="English S."/>
            <person name="Carruthers M."/>
            <person name="Jennings E.C."/>
            <person name="Chiamaka E.L."/>
            <person name="Frigard R.A."/>
            <person name="Pippel M."/>
            <person name="Attardo G.M."/>
            <person name="Benoit J.B."/>
            <person name="Bornberg-Bauer E."/>
            <person name="Tobe S.S."/>
        </authorList>
    </citation>
    <scope>NUCLEOTIDE SEQUENCE</scope>
    <source>
        <strain evidence="1">Stay&amp;Tobe</strain>
    </source>
</reference>
<dbReference type="Proteomes" id="UP001233999">
    <property type="component" value="Unassembled WGS sequence"/>
</dbReference>